<gene>
    <name evidence="8" type="ORF">DS832_09430</name>
</gene>
<evidence type="ECO:0000259" key="7">
    <source>
        <dbReference type="Pfam" id="PF21621"/>
    </source>
</evidence>
<reference evidence="8 9" key="1">
    <citation type="submission" date="2018-07" db="EMBL/GenBank/DDBJ databases">
        <title>Genome sequences of six Lactobacillus spp. isolated from bumble bee guts.</title>
        <authorList>
            <person name="Motta E.V.S."/>
            <person name="Moran N.A."/>
        </authorList>
    </citation>
    <scope>NUCLEOTIDE SEQUENCE [LARGE SCALE GENOMIC DNA]</scope>
    <source>
        <strain evidence="8 9">LV-8.1</strain>
    </source>
</reference>
<feature type="domain" description="Phosphomannose isomerase type I catalytic" evidence="6">
    <location>
        <begin position="6"/>
        <end position="117"/>
    </location>
</feature>
<feature type="binding site" evidence="4">
    <location>
        <position position="114"/>
    </location>
    <ligand>
        <name>Zn(2+)</name>
        <dbReference type="ChEBI" id="CHEBI:29105"/>
    </ligand>
</feature>
<dbReference type="GO" id="GO:0008270">
    <property type="term" value="F:zinc ion binding"/>
    <property type="evidence" value="ECO:0007669"/>
    <property type="project" value="UniProtKB-UniRule"/>
</dbReference>
<sequence length="325" mass="36481">MMEPLFLKPVFQEKIWGGQKLAQEFNYDLPEGKIGECWAISAHPHGPSQVENGPYAGKYLNELWQSQPELFGNPQGKVFPLLTKILDAEDSLSVQVHPDNVYAKAHEGELGKTECWYIISAEPDSYLIYGHNAKNHQEMKDMIESGDWQHFLKKLPVQAGDFVFVPSGTVHALNKGIVALETQQSSDTTYRLYDYDRVDMKTGKKRALHLQQSEDTITVPFVAPKLKLQQQKIGANSVITNYVQPPISPFFAVWGIQVHNDQIQFQHQLGAYTLYSVIAGAGVLTIADQEYQLPLGTHFIIPATIKDWKISGANIQLIASESTEE</sequence>
<evidence type="ECO:0000256" key="1">
    <source>
        <dbReference type="ARBA" id="ARBA00022723"/>
    </source>
</evidence>
<dbReference type="InterPro" id="IPR014710">
    <property type="entry name" value="RmlC-like_jellyroll"/>
</dbReference>
<dbReference type="Proteomes" id="UP000284822">
    <property type="component" value="Unassembled WGS sequence"/>
</dbReference>
<dbReference type="SUPFAM" id="SSF51182">
    <property type="entry name" value="RmlC-like cupins"/>
    <property type="match status" value="1"/>
</dbReference>
<comment type="similarity">
    <text evidence="3">Belongs to the mannose-6-phosphate isomerase type 1 family.</text>
</comment>
<feature type="domain" description="Mannose-6-phosphate isomerase cupin" evidence="7">
    <location>
        <begin position="246"/>
        <end position="320"/>
    </location>
</feature>
<dbReference type="Pfam" id="PF20511">
    <property type="entry name" value="PMI_typeI_cat"/>
    <property type="match status" value="1"/>
</dbReference>
<dbReference type="InterPro" id="IPR046457">
    <property type="entry name" value="PMI_typeI_cat"/>
</dbReference>
<dbReference type="GO" id="GO:0005975">
    <property type="term" value="P:carbohydrate metabolic process"/>
    <property type="evidence" value="ECO:0007669"/>
    <property type="project" value="UniProtKB-UniRule"/>
</dbReference>
<evidence type="ECO:0000313" key="9">
    <source>
        <dbReference type="Proteomes" id="UP000284822"/>
    </source>
</evidence>
<dbReference type="PIRSF" id="PIRSF036894">
    <property type="entry name" value="PMI_Firm_short"/>
    <property type="match status" value="1"/>
</dbReference>
<evidence type="ECO:0000259" key="6">
    <source>
        <dbReference type="Pfam" id="PF20511"/>
    </source>
</evidence>
<dbReference type="Gene3D" id="2.60.120.10">
    <property type="entry name" value="Jelly Rolls"/>
    <property type="match status" value="2"/>
</dbReference>
<comment type="cofactor">
    <cofactor evidence="4">
        <name>Zn(2+)</name>
        <dbReference type="ChEBI" id="CHEBI:29105"/>
    </cofactor>
    <text evidence="4">Binds 1 zinc ion per subunit.</text>
</comment>
<dbReference type="InterPro" id="IPR051804">
    <property type="entry name" value="Carb_Metab_Reg_Kinase/Isom"/>
</dbReference>
<dbReference type="InterPro" id="IPR014628">
    <property type="entry name" value="Man6P_isomerase_Firm_short"/>
</dbReference>
<dbReference type="RefSeq" id="WP_118911331.1">
    <property type="nucleotide sequence ID" value="NZ_QOCS01000035.1"/>
</dbReference>
<dbReference type="InterPro" id="IPR049071">
    <property type="entry name" value="MPI_cupin_dom"/>
</dbReference>
<accession>A0A3R6UTZ7</accession>
<proteinExistence type="inferred from homology"/>
<dbReference type="InterPro" id="IPR011051">
    <property type="entry name" value="RmlC_Cupin_sf"/>
</dbReference>
<dbReference type="EC" id="5.3.1.8" evidence="3"/>
<evidence type="ECO:0000256" key="5">
    <source>
        <dbReference type="PIRSR" id="PIRSR036894-2"/>
    </source>
</evidence>
<dbReference type="CDD" id="cd07010">
    <property type="entry name" value="cupin_PMI_type_I_N_bac"/>
    <property type="match status" value="1"/>
</dbReference>
<dbReference type="AlphaFoldDB" id="A0A3R6UTZ7"/>
<evidence type="ECO:0000256" key="2">
    <source>
        <dbReference type="ARBA" id="ARBA00022833"/>
    </source>
</evidence>
<comment type="caution">
    <text evidence="8">The sequence shown here is derived from an EMBL/GenBank/DDBJ whole genome shotgun (WGS) entry which is preliminary data.</text>
</comment>
<feature type="binding site" evidence="4">
    <location>
        <position position="97"/>
    </location>
    <ligand>
        <name>Zn(2+)</name>
        <dbReference type="ChEBI" id="CHEBI:29105"/>
    </ligand>
</feature>
<comment type="catalytic activity">
    <reaction evidence="3">
        <text>D-mannose 6-phosphate = D-fructose 6-phosphate</text>
        <dbReference type="Rhea" id="RHEA:12356"/>
        <dbReference type="ChEBI" id="CHEBI:58735"/>
        <dbReference type="ChEBI" id="CHEBI:61527"/>
        <dbReference type="EC" id="5.3.1.8"/>
    </reaction>
</comment>
<keyword evidence="3 8" id="KW-0413">Isomerase</keyword>
<organism evidence="8 9">
    <name type="scientific">Bombilactobacillus bombi</name>
    <dbReference type="NCBI Taxonomy" id="1303590"/>
    <lineage>
        <taxon>Bacteria</taxon>
        <taxon>Bacillati</taxon>
        <taxon>Bacillota</taxon>
        <taxon>Bacilli</taxon>
        <taxon>Lactobacillales</taxon>
        <taxon>Lactobacillaceae</taxon>
        <taxon>Bombilactobacillus</taxon>
    </lineage>
</organism>
<evidence type="ECO:0000313" key="8">
    <source>
        <dbReference type="EMBL" id="RHW44178.1"/>
    </source>
</evidence>
<evidence type="ECO:0000256" key="4">
    <source>
        <dbReference type="PIRSR" id="PIRSR036894-1"/>
    </source>
</evidence>
<feature type="active site" evidence="5">
    <location>
        <position position="191"/>
    </location>
</feature>
<feature type="binding site" evidence="4">
    <location>
        <position position="171"/>
    </location>
    <ligand>
        <name>Zn(2+)</name>
        <dbReference type="ChEBI" id="CHEBI:29105"/>
    </ligand>
</feature>
<dbReference type="Pfam" id="PF21621">
    <property type="entry name" value="MPI_cupin_dom"/>
    <property type="match status" value="1"/>
</dbReference>
<evidence type="ECO:0000256" key="3">
    <source>
        <dbReference type="PIRNR" id="PIRNR036894"/>
    </source>
</evidence>
<dbReference type="PANTHER" id="PTHR42742">
    <property type="entry name" value="TRANSCRIPTIONAL REPRESSOR MPRA"/>
    <property type="match status" value="1"/>
</dbReference>
<dbReference type="GO" id="GO:0004476">
    <property type="term" value="F:mannose-6-phosphate isomerase activity"/>
    <property type="evidence" value="ECO:0007669"/>
    <property type="project" value="UniProtKB-UniRule"/>
</dbReference>
<protein>
    <recommendedName>
        <fullName evidence="3">Mannose-6-phosphate isomerase</fullName>
        <ecNumber evidence="3">5.3.1.8</ecNumber>
    </recommendedName>
</protein>
<keyword evidence="1 3" id="KW-0479">Metal-binding</keyword>
<dbReference type="PANTHER" id="PTHR42742:SF3">
    <property type="entry name" value="FRUCTOKINASE"/>
    <property type="match status" value="1"/>
</dbReference>
<keyword evidence="2 3" id="KW-0862">Zinc</keyword>
<name>A0A3R6UTZ7_9LACO</name>
<dbReference type="EMBL" id="QOCS01000035">
    <property type="protein sequence ID" value="RHW44178.1"/>
    <property type="molecule type" value="Genomic_DNA"/>
</dbReference>